<dbReference type="AlphaFoldDB" id="A0A921K7Y2"/>
<reference evidence="4" key="2">
    <citation type="submission" date="2021-09" db="EMBL/GenBank/DDBJ databases">
        <authorList>
            <person name="Gilroy R."/>
        </authorList>
    </citation>
    <scope>NUCLEOTIDE SEQUENCE</scope>
    <source>
        <strain evidence="4">ChiHjej13B12-14962</strain>
    </source>
</reference>
<dbReference type="InterPro" id="IPR006665">
    <property type="entry name" value="OmpA-like"/>
</dbReference>
<feature type="compositionally biased region" description="Basic and acidic residues" evidence="2">
    <location>
        <begin position="77"/>
        <end position="93"/>
    </location>
</feature>
<name>A0A921K7Y2_9MICC</name>
<dbReference type="Proteomes" id="UP000703315">
    <property type="component" value="Unassembled WGS sequence"/>
</dbReference>
<evidence type="ECO:0000256" key="2">
    <source>
        <dbReference type="SAM" id="MobiDB-lite"/>
    </source>
</evidence>
<keyword evidence="1" id="KW-0472">Membrane</keyword>
<proteinExistence type="predicted"/>
<dbReference type="PROSITE" id="PS51123">
    <property type="entry name" value="OMPA_2"/>
    <property type="match status" value="1"/>
</dbReference>
<gene>
    <name evidence="4" type="ORF">K8V32_11295</name>
</gene>
<accession>A0A921K7Y2</accession>
<sequence length="119" mass="13097">EEDDVIVLEADVLFQANSWELPENASQVIETLVEDVPQGAAVSIVGHTDSQTVLDMYDFDNQQLSENRAQAVAEALESQRADLDITSEGRGDTEPAVTEDPDDPGTYAANRRVEIRYES</sequence>
<dbReference type="RefSeq" id="WP_303907366.1">
    <property type="nucleotide sequence ID" value="NZ_DYXC01000127.1"/>
</dbReference>
<feature type="domain" description="OmpA-like" evidence="3">
    <location>
        <begin position="1"/>
        <end position="119"/>
    </location>
</feature>
<dbReference type="Gene3D" id="3.30.1330.60">
    <property type="entry name" value="OmpA-like domain"/>
    <property type="match status" value="1"/>
</dbReference>
<dbReference type="InterPro" id="IPR050330">
    <property type="entry name" value="Bact_OuterMem_StrucFunc"/>
</dbReference>
<evidence type="ECO:0000313" key="5">
    <source>
        <dbReference type="Proteomes" id="UP000703315"/>
    </source>
</evidence>
<dbReference type="PANTHER" id="PTHR30329">
    <property type="entry name" value="STATOR ELEMENT OF FLAGELLAR MOTOR COMPLEX"/>
    <property type="match status" value="1"/>
</dbReference>
<dbReference type="CDD" id="cd07185">
    <property type="entry name" value="OmpA_C-like"/>
    <property type="match status" value="1"/>
</dbReference>
<evidence type="ECO:0000259" key="3">
    <source>
        <dbReference type="PROSITE" id="PS51123"/>
    </source>
</evidence>
<protein>
    <submittedName>
        <fullName evidence="4">OmpA family protein</fullName>
    </submittedName>
</protein>
<reference evidence="4" key="1">
    <citation type="journal article" date="2021" name="PeerJ">
        <title>Extensive microbial diversity within the chicken gut microbiome revealed by metagenomics and culture.</title>
        <authorList>
            <person name="Gilroy R."/>
            <person name="Ravi A."/>
            <person name="Getino M."/>
            <person name="Pursley I."/>
            <person name="Horton D.L."/>
            <person name="Alikhan N.F."/>
            <person name="Baker D."/>
            <person name="Gharbi K."/>
            <person name="Hall N."/>
            <person name="Watson M."/>
            <person name="Adriaenssens E.M."/>
            <person name="Foster-Nyarko E."/>
            <person name="Jarju S."/>
            <person name="Secka A."/>
            <person name="Antonio M."/>
            <person name="Oren A."/>
            <person name="Chaudhuri R.R."/>
            <person name="La Ragione R."/>
            <person name="Hildebrand F."/>
            <person name="Pallen M.J."/>
        </authorList>
    </citation>
    <scope>NUCLEOTIDE SEQUENCE</scope>
    <source>
        <strain evidence="4">ChiHjej13B12-14962</strain>
    </source>
</reference>
<organism evidence="4 5">
    <name type="scientific">Enteractinococcus helveticum</name>
    <dbReference type="NCBI Taxonomy" id="1837282"/>
    <lineage>
        <taxon>Bacteria</taxon>
        <taxon>Bacillati</taxon>
        <taxon>Actinomycetota</taxon>
        <taxon>Actinomycetes</taxon>
        <taxon>Micrococcales</taxon>
        <taxon>Micrococcaceae</taxon>
    </lineage>
</organism>
<feature type="non-terminal residue" evidence="4">
    <location>
        <position position="1"/>
    </location>
</feature>
<feature type="region of interest" description="Disordered" evidence="2">
    <location>
        <begin position="70"/>
        <end position="119"/>
    </location>
</feature>
<dbReference type="PANTHER" id="PTHR30329:SF21">
    <property type="entry name" value="LIPOPROTEIN YIAD-RELATED"/>
    <property type="match status" value="1"/>
</dbReference>
<dbReference type="EMBL" id="DYXC01000127">
    <property type="protein sequence ID" value="HJF15365.1"/>
    <property type="molecule type" value="Genomic_DNA"/>
</dbReference>
<dbReference type="GO" id="GO:0016020">
    <property type="term" value="C:membrane"/>
    <property type="evidence" value="ECO:0007669"/>
    <property type="project" value="UniProtKB-UniRule"/>
</dbReference>
<dbReference type="Pfam" id="PF00691">
    <property type="entry name" value="OmpA"/>
    <property type="match status" value="1"/>
</dbReference>
<dbReference type="SUPFAM" id="SSF103088">
    <property type="entry name" value="OmpA-like"/>
    <property type="match status" value="1"/>
</dbReference>
<comment type="caution">
    <text evidence="4">The sequence shown here is derived from an EMBL/GenBank/DDBJ whole genome shotgun (WGS) entry which is preliminary data.</text>
</comment>
<evidence type="ECO:0000313" key="4">
    <source>
        <dbReference type="EMBL" id="HJF15365.1"/>
    </source>
</evidence>
<evidence type="ECO:0000256" key="1">
    <source>
        <dbReference type="PROSITE-ProRule" id="PRU00473"/>
    </source>
</evidence>
<dbReference type="InterPro" id="IPR036737">
    <property type="entry name" value="OmpA-like_sf"/>
</dbReference>